<evidence type="ECO:0000313" key="3">
    <source>
        <dbReference type="Proteomes" id="UP000254802"/>
    </source>
</evidence>
<dbReference type="Pfam" id="PF18053">
    <property type="entry name" value="GyrB_insert"/>
    <property type="match status" value="1"/>
</dbReference>
<gene>
    <name evidence="2" type="primary">gyrB_3</name>
    <name evidence="2" type="ORF">NCTC10638_03356</name>
</gene>
<dbReference type="InterPro" id="IPR041423">
    <property type="entry name" value="GyrB_insert"/>
</dbReference>
<keyword evidence="2" id="KW-0413">Isomerase</keyword>
<name>A0A378N6V2_MANHA</name>
<accession>A0A378N6V2</accession>
<protein>
    <submittedName>
        <fullName evidence="2">DNA gyrase subunit B</fullName>
        <ecNumber evidence="2">5.99.1.3</ecNumber>
    </submittedName>
</protein>
<reference evidence="2 3" key="1">
    <citation type="submission" date="2018-06" db="EMBL/GenBank/DDBJ databases">
        <authorList>
            <consortium name="Pathogen Informatics"/>
            <person name="Doyle S."/>
        </authorList>
    </citation>
    <scope>NUCLEOTIDE SEQUENCE [LARGE SCALE GENOMIC DNA]</scope>
    <source>
        <strain evidence="2 3">NCTC10638</strain>
    </source>
</reference>
<dbReference type="AlphaFoldDB" id="A0A378N6V2"/>
<evidence type="ECO:0000259" key="1">
    <source>
        <dbReference type="Pfam" id="PF18053"/>
    </source>
</evidence>
<sequence>MSQYEIDIALEGAGLYVSEDAPALSGVALENLIAQYNGVQKLIERFKPSLPNIIT</sequence>
<dbReference type="EMBL" id="UGPN01000002">
    <property type="protein sequence ID" value="STY64181.1"/>
    <property type="molecule type" value="Genomic_DNA"/>
</dbReference>
<proteinExistence type="predicted"/>
<feature type="domain" description="DNA gyrase subunit B insert" evidence="1">
    <location>
        <begin position="13"/>
        <end position="51"/>
    </location>
</feature>
<dbReference type="EC" id="5.99.1.3" evidence="2"/>
<dbReference type="Gene3D" id="3.30.300.370">
    <property type="match status" value="1"/>
</dbReference>
<dbReference type="Proteomes" id="UP000254802">
    <property type="component" value="Unassembled WGS sequence"/>
</dbReference>
<organism evidence="2 3">
    <name type="scientific">Mannheimia haemolytica</name>
    <name type="common">Pasteurella haemolytica</name>
    <dbReference type="NCBI Taxonomy" id="75985"/>
    <lineage>
        <taxon>Bacteria</taxon>
        <taxon>Pseudomonadati</taxon>
        <taxon>Pseudomonadota</taxon>
        <taxon>Gammaproteobacteria</taxon>
        <taxon>Pasteurellales</taxon>
        <taxon>Pasteurellaceae</taxon>
        <taxon>Mannheimia</taxon>
    </lineage>
</organism>
<dbReference type="GO" id="GO:0016853">
    <property type="term" value="F:isomerase activity"/>
    <property type="evidence" value="ECO:0007669"/>
    <property type="project" value="UniProtKB-KW"/>
</dbReference>
<evidence type="ECO:0000313" key="2">
    <source>
        <dbReference type="EMBL" id="STY64181.1"/>
    </source>
</evidence>